<evidence type="ECO:0000313" key="25">
    <source>
        <dbReference type="Proteomes" id="UP000310708"/>
    </source>
</evidence>
<keyword evidence="5 11" id="KW-0853">WD repeat</keyword>
<evidence type="ECO:0000313" key="24">
    <source>
        <dbReference type="Proteomes" id="UP000310685"/>
    </source>
</evidence>
<dbReference type="Proteomes" id="UP000309601">
    <property type="component" value="Unassembled WGS sequence"/>
</dbReference>
<dbReference type="Pfam" id="PF00400">
    <property type="entry name" value="WD40"/>
    <property type="match status" value="3"/>
</dbReference>
<evidence type="ECO:0000313" key="14">
    <source>
        <dbReference type="EMBL" id="TIB81698.1"/>
    </source>
</evidence>
<dbReference type="AlphaFoldDB" id="A0A4T0S410"/>
<evidence type="ECO:0000256" key="3">
    <source>
        <dbReference type="ARBA" id="ARBA00012680"/>
    </source>
</evidence>
<dbReference type="GO" id="GO:0005975">
    <property type="term" value="P:carbohydrate metabolic process"/>
    <property type="evidence" value="ECO:0007669"/>
    <property type="project" value="InterPro"/>
</dbReference>
<dbReference type="PROSITE" id="PS01161">
    <property type="entry name" value="GLC_GALNAC_ISOMERASE"/>
    <property type="match status" value="1"/>
</dbReference>
<dbReference type="InterPro" id="IPR006148">
    <property type="entry name" value="Glc/Gal-6P_isomerase"/>
</dbReference>
<keyword evidence="6" id="KW-0677">Repeat</keyword>
<dbReference type="Proteomes" id="UP000310685">
    <property type="component" value="Unassembled WGS sequence"/>
</dbReference>
<evidence type="ECO:0000313" key="18">
    <source>
        <dbReference type="EMBL" id="TIC70932.1"/>
    </source>
</evidence>
<dbReference type="OrthoDB" id="7663298at2759"/>
<accession>A0A4T0S410</accession>
<evidence type="ECO:0000313" key="15">
    <source>
        <dbReference type="EMBL" id="TIC03489.1"/>
    </source>
</evidence>
<dbReference type="Proteomes" id="UP000305647">
    <property type="component" value="Unassembled WGS sequence"/>
</dbReference>
<comment type="catalytic activity">
    <reaction evidence="1">
        <text>alpha-D-glucosamine 6-phosphate + H2O = beta-D-fructose 6-phosphate + NH4(+)</text>
        <dbReference type="Rhea" id="RHEA:12172"/>
        <dbReference type="ChEBI" id="CHEBI:15377"/>
        <dbReference type="ChEBI" id="CHEBI:28938"/>
        <dbReference type="ChEBI" id="CHEBI:57634"/>
        <dbReference type="ChEBI" id="CHEBI:75989"/>
        <dbReference type="EC" id="3.5.99.6"/>
    </reaction>
</comment>
<protein>
    <recommendedName>
        <fullName evidence="4">Glucosamine-6-phosphate deaminase</fullName>
        <ecNumber evidence="3">3.5.99.6</ecNumber>
    </recommendedName>
    <alternativeName>
        <fullName evidence="10">Glucosamine-6-phosphate isomerase</fullName>
    </alternativeName>
</protein>
<evidence type="ECO:0000256" key="7">
    <source>
        <dbReference type="ARBA" id="ARBA00022801"/>
    </source>
</evidence>
<evidence type="ECO:0000256" key="8">
    <source>
        <dbReference type="ARBA" id="ARBA00023277"/>
    </source>
</evidence>
<evidence type="ECO:0000256" key="2">
    <source>
        <dbReference type="ARBA" id="ARBA00005526"/>
    </source>
</evidence>
<dbReference type="Proteomes" id="UP000305362">
    <property type="component" value="Unassembled WGS sequence"/>
</dbReference>
<dbReference type="GO" id="GO:0042802">
    <property type="term" value="F:identical protein binding"/>
    <property type="evidence" value="ECO:0007669"/>
    <property type="project" value="TreeGrafter"/>
</dbReference>
<dbReference type="EMBL" id="SPRV01000003">
    <property type="protein sequence ID" value="TIC71495.1"/>
    <property type="molecule type" value="Genomic_DNA"/>
</dbReference>
<evidence type="ECO:0000313" key="17">
    <source>
        <dbReference type="EMBL" id="TIC68447.1"/>
    </source>
</evidence>
<dbReference type="InterPro" id="IPR036322">
    <property type="entry name" value="WD40_repeat_dom_sf"/>
</dbReference>
<dbReference type="NCBIfam" id="TIGR00502">
    <property type="entry name" value="nagB"/>
    <property type="match status" value="1"/>
</dbReference>
<dbReference type="InterPro" id="IPR001680">
    <property type="entry name" value="WD40_rpt"/>
</dbReference>
<feature type="domain" description="Glucosamine/galactosamine-6-phosphate isomerase" evidence="13">
    <location>
        <begin position="8"/>
        <end position="231"/>
    </location>
</feature>
<dbReference type="Proteomes" id="UP000310708">
    <property type="component" value="Unassembled WGS sequence"/>
</dbReference>
<dbReference type="EMBL" id="SPRH01000006">
    <property type="protein sequence ID" value="TIC03489.1"/>
    <property type="molecule type" value="Genomic_DNA"/>
</dbReference>
<dbReference type="FunFam" id="3.40.50.1360:FF:000002">
    <property type="entry name" value="Glucosamine-6-phosphate deaminase"/>
    <property type="match status" value="1"/>
</dbReference>
<evidence type="ECO:0000256" key="5">
    <source>
        <dbReference type="ARBA" id="ARBA00022574"/>
    </source>
</evidence>
<comment type="caution">
    <text evidence="16">The sequence shown here is derived from an EMBL/GenBank/DDBJ whole genome shotgun (WGS) entry which is preliminary data.</text>
</comment>
<dbReference type="InterPro" id="IPR019775">
    <property type="entry name" value="WD40_repeat_CS"/>
</dbReference>
<reference evidence="20 21" key="1">
    <citation type="submission" date="2019-03" db="EMBL/GenBank/DDBJ databases">
        <title>Sequencing 25 genomes of Wallemia mellicola.</title>
        <authorList>
            <person name="Gostincar C."/>
        </authorList>
    </citation>
    <scope>NUCLEOTIDE SEQUENCE [LARGE SCALE GENOMIC DNA]</scope>
    <source>
        <strain evidence="15 22">EXF-1262</strain>
        <strain evidence="18 23">EXF-1274</strain>
        <strain evidence="19 20">EXF-1277</strain>
        <strain evidence="14 24">EXF-6152</strain>
        <strain evidence="17 25">EXF-757</strain>
        <strain evidence="16 21">EXF-8738</strain>
    </source>
</reference>
<dbReference type="SMART" id="SM00320">
    <property type="entry name" value="WD40"/>
    <property type="match status" value="6"/>
</dbReference>
<dbReference type="HAMAP" id="MF_01241">
    <property type="entry name" value="GlcN6P_deamin"/>
    <property type="match status" value="1"/>
</dbReference>
<keyword evidence="8" id="KW-0119">Carbohydrate metabolism</keyword>
<dbReference type="GO" id="GO:0019262">
    <property type="term" value="P:N-acetylneuraminate catabolic process"/>
    <property type="evidence" value="ECO:0007669"/>
    <property type="project" value="TreeGrafter"/>
</dbReference>
<dbReference type="Gene3D" id="2.130.10.10">
    <property type="entry name" value="YVTN repeat-like/Quinoprotein amine dehydrogenase"/>
    <property type="match status" value="2"/>
</dbReference>
<organism evidence="16 21">
    <name type="scientific">Wallemia mellicola</name>
    <dbReference type="NCBI Taxonomy" id="1708541"/>
    <lineage>
        <taxon>Eukaryota</taxon>
        <taxon>Fungi</taxon>
        <taxon>Dikarya</taxon>
        <taxon>Basidiomycota</taxon>
        <taxon>Wallemiomycotina</taxon>
        <taxon>Wallemiomycetes</taxon>
        <taxon>Wallemiales</taxon>
        <taxon>Wallemiaceae</taxon>
        <taxon>Wallemia</taxon>
    </lineage>
</organism>
<dbReference type="Proteomes" id="UP000307169">
    <property type="component" value="Unassembled WGS sequence"/>
</dbReference>
<dbReference type="Gene3D" id="3.40.50.1360">
    <property type="match status" value="1"/>
</dbReference>
<sequence>MRLIIRDDKSSVGAFTATYIAKRINEFKPTEDHPNFVLGLPTGSSPLPVYHKLIELYVRDKVSFKDVITFNMDEYVGIPKSHPESYHSFMFDNFFSKVDIDPKNAHILNGEADNLVEECEKYEELIESVGGIDLFLGGIGEDGHIAFNEPGSSLASRTRMKTLAYDTIVANARFFDNDIQKVPRMALTVGIATVMSAREVIILITGKHKAPALAKSIEEGMNHMWTVSAIQQHPWAMVVADEDATLELRVGTVRYFKSIESVQAEQELKYDPFANDRPETLEHTLDAGATCIAYNRGGKYTGALLASGRFDGFVNVWDMLTLAPLRVFEGHVKAVSTVSWSKNSRFLLSASRDWNCIVWDMETSERAATIKFDAPIQEAFFHPFTSKFILVTLSTQQTFLVDLTTSKHVKTEIGQLWEEDDEGNTIQRSQMTTARFSTDGQYIFGGTAQGRVIVFELPSLNVVSETGVCNGAIKQISISNSDRLLACTSRDRTVRVAQVSEDKDVQPVFRFVDEIDKTQWNAVCFSNDNEYIIGGSGHKATHYIYIWESTSGALIKVVEGPRDPLHDVIWHPSKPNMASIDSHGQILTWTTNNKQRWAAFAPGFEELEANIQYKEKEDEFDIYVDQDNKPVKEPLEEGLIDIDTIPEEFRVQEVVTPEFIETHFKDEEDNDINFFPSPPDLSDVEDEE</sequence>
<dbReference type="EMBL" id="SPRW01000002">
    <property type="protein sequence ID" value="TIC70932.1"/>
    <property type="molecule type" value="Genomic_DNA"/>
</dbReference>
<dbReference type="GO" id="GO:0004342">
    <property type="term" value="F:glucosamine-6-phosphate deaminase activity"/>
    <property type="evidence" value="ECO:0007669"/>
    <property type="project" value="UniProtKB-EC"/>
</dbReference>
<evidence type="ECO:0000313" key="21">
    <source>
        <dbReference type="Proteomes" id="UP000305647"/>
    </source>
</evidence>
<evidence type="ECO:0000313" key="16">
    <source>
        <dbReference type="EMBL" id="TIC32975.1"/>
    </source>
</evidence>
<dbReference type="EC" id="3.5.99.6" evidence="3"/>
<dbReference type="CDD" id="cd01399">
    <property type="entry name" value="GlcN6P_deaminase"/>
    <property type="match status" value="1"/>
</dbReference>
<dbReference type="SUPFAM" id="SSF50978">
    <property type="entry name" value="WD40 repeat-like"/>
    <property type="match status" value="1"/>
</dbReference>
<dbReference type="PROSITE" id="PS00678">
    <property type="entry name" value="WD_REPEATS_1"/>
    <property type="match status" value="1"/>
</dbReference>
<evidence type="ECO:0000256" key="12">
    <source>
        <dbReference type="SAM" id="MobiDB-lite"/>
    </source>
</evidence>
<dbReference type="PANTHER" id="PTHR11280">
    <property type="entry name" value="GLUCOSAMINE-6-PHOSPHATE ISOMERASE"/>
    <property type="match status" value="1"/>
</dbReference>
<gene>
    <name evidence="17" type="ORF">E3Q01_00827</name>
    <name evidence="18" type="ORF">E3Q02_00372</name>
    <name evidence="19" type="ORF">E3Q03_00475</name>
    <name evidence="16" type="ORF">E3Q10_00986</name>
    <name evidence="15" type="ORF">E3Q17_00864</name>
    <name evidence="14" type="ORF">E3Q22_00803</name>
</gene>
<dbReference type="InterPro" id="IPR018321">
    <property type="entry name" value="Glucosamine6P_isomerase_CS"/>
</dbReference>
<dbReference type="InterPro" id="IPR004547">
    <property type="entry name" value="Glucosamine6P_isomerase"/>
</dbReference>
<name>A0A4T0S410_9BASI</name>
<dbReference type="Pfam" id="PF01182">
    <property type="entry name" value="Glucosamine_iso"/>
    <property type="match status" value="1"/>
</dbReference>
<feature type="region of interest" description="Disordered" evidence="12">
    <location>
        <begin position="666"/>
        <end position="688"/>
    </location>
</feature>
<proteinExistence type="inferred from homology"/>
<evidence type="ECO:0000313" key="20">
    <source>
        <dbReference type="Proteomes" id="UP000305362"/>
    </source>
</evidence>
<comment type="function">
    <text evidence="9">Catalyzes the reversible conversion of alpha-D-glucosamine 6-phosphate (GlcN-6P) into beta-D-fructose 6-phosphate (Fru-6P) and ammonium ion, a regulatory reaction step in de novo uridine diphosphate-N-acetyl-alpha-D-glucosamine (UDP-GlcNAc) biosynthesis via hexosamine pathway.</text>
</comment>
<dbReference type="EMBL" id="SPRO01000006">
    <property type="protein sequence ID" value="TIC32975.1"/>
    <property type="molecule type" value="Genomic_DNA"/>
</dbReference>
<evidence type="ECO:0000256" key="10">
    <source>
        <dbReference type="ARBA" id="ARBA00050047"/>
    </source>
</evidence>
<dbReference type="EMBL" id="SPRC01000005">
    <property type="protein sequence ID" value="TIB81698.1"/>
    <property type="molecule type" value="Genomic_DNA"/>
</dbReference>
<comment type="similarity">
    <text evidence="2">Belongs to the glucosamine/galactosamine-6-phosphate isomerase family.</text>
</comment>
<evidence type="ECO:0000256" key="9">
    <source>
        <dbReference type="ARBA" id="ARBA00049961"/>
    </source>
</evidence>
<evidence type="ECO:0000256" key="4">
    <source>
        <dbReference type="ARBA" id="ARBA00017067"/>
    </source>
</evidence>
<evidence type="ECO:0000313" key="19">
    <source>
        <dbReference type="EMBL" id="TIC71495.1"/>
    </source>
</evidence>
<keyword evidence="7" id="KW-0378">Hydrolase</keyword>
<dbReference type="InterPro" id="IPR015943">
    <property type="entry name" value="WD40/YVTN_repeat-like_dom_sf"/>
</dbReference>
<evidence type="ECO:0000256" key="11">
    <source>
        <dbReference type="PROSITE-ProRule" id="PRU00221"/>
    </source>
</evidence>
<evidence type="ECO:0000313" key="23">
    <source>
        <dbReference type="Proteomes" id="UP000309601"/>
    </source>
</evidence>
<dbReference type="PROSITE" id="PS50082">
    <property type="entry name" value="WD_REPEATS_2"/>
    <property type="match status" value="1"/>
</dbReference>
<evidence type="ECO:0000259" key="13">
    <source>
        <dbReference type="Pfam" id="PF01182"/>
    </source>
</evidence>
<dbReference type="GO" id="GO:0005829">
    <property type="term" value="C:cytosol"/>
    <property type="evidence" value="ECO:0007669"/>
    <property type="project" value="UniProtKB-ARBA"/>
</dbReference>
<dbReference type="PROSITE" id="PS50294">
    <property type="entry name" value="WD_REPEATS_REGION"/>
    <property type="match status" value="1"/>
</dbReference>
<evidence type="ECO:0000313" key="22">
    <source>
        <dbReference type="Proteomes" id="UP000307169"/>
    </source>
</evidence>
<dbReference type="GO" id="GO:0006046">
    <property type="term" value="P:N-acetylglucosamine catabolic process"/>
    <property type="evidence" value="ECO:0007669"/>
    <property type="project" value="TreeGrafter"/>
</dbReference>
<evidence type="ECO:0000256" key="1">
    <source>
        <dbReference type="ARBA" id="ARBA00000644"/>
    </source>
</evidence>
<dbReference type="SUPFAM" id="SSF100950">
    <property type="entry name" value="NagB/RpiA/CoA transferase-like"/>
    <property type="match status" value="1"/>
</dbReference>
<feature type="repeat" description="WD" evidence="11">
    <location>
        <begin position="328"/>
        <end position="369"/>
    </location>
</feature>
<dbReference type="InterPro" id="IPR037171">
    <property type="entry name" value="NagB/RpiA_transferase-like"/>
</dbReference>
<dbReference type="PANTHER" id="PTHR11280:SF5">
    <property type="entry name" value="GLUCOSAMINE-6-PHOSPHATE ISOMERASE"/>
    <property type="match status" value="1"/>
</dbReference>
<dbReference type="GO" id="GO:0006043">
    <property type="term" value="P:glucosamine catabolic process"/>
    <property type="evidence" value="ECO:0007669"/>
    <property type="project" value="TreeGrafter"/>
</dbReference>
<dbReference type="EMBL" id="SPRX01000007">
    <property type="protein sequence ID" value="TIC68447.1"/>
    <property type="molecule type" value="Genomic_DNA"/>
</dbReference>
<evidence type="ECO:0000256" key="6">
    <source>
        <dbReference type="ARBA" id="ARBA00022737"/>
    </source>
</evidence>